<dbReference type="PROSITE" id="PS50977">
    <property type="entry name" value="HTH_TETR_2"/>
    <property type="match status" value="1"/>
</dbReference>
<feature type="domain" description="HTH tetR-type" evidence="5">
    <location>
        <begin position="5"/>
        <end position="65"/>
    </location>
</feature>
<protein>
    <recommendedName>
        <fullName evidence="5">HTH tetR-type domain-containing protein</fullName>
    </recommendedName>
</protein>
<evidence type="ECO:0000256" key="1">
    <source>
        <dbReference type="ARBA" id="ARBA00023015"/>
    </source>
</evidence>
<dbReference type="AlphaFoldDB" id="A0A150WVR3"/>
<dbReference type="Gene3D" id="1.10.357.10">
    <property type="entry name" value="Tetracycline Repressor, domain 2"/>
    <property type="match status" value="1"/>
</dbReference>
<dbReference type="InterPro" id="IPR009057">
    <property type="entry name" value="Homeodomain-like_sf"/>
</dbReference>
<dbReference type="InterPro" id="IPR001647">
    <property type="entry name" value="HTH_TetR"/>
</dbReference>
<dbReference type="PANTHER" id="PTHR47506">
    <property type="entry name" value="TRANSCRIPTIONAL REGULATORY PROTEIN"/>
    <property type="match status" value="1"/>
</dbReference>
<dbReference type="Proteomes" id="UP000075391">
    <property type="component" value="Unassembled WGS sequence"/>
</dbReference>
<dbReference type="InterPro" id="IPR011075">
    <property type="entry name" value="TetR_C"/>
</dbReference>
<keyword evidence="2 4" id="KW-0238">DNA-binding</keyword>
<dbReference type="OrthoDB" id="9811084at2"/>
<organism evidence="6 7">
    <name type="scientific">Bdellovibrio bacteriovorus</name>
    <dbReference type="NCBI Taxonomy" id="959"/>
    <lineage>
        <taxon>Bacteria</taxon>
        <taxon>Pseudomonadati</taxon>
        <taxon>Bdellovibrionota</taxon>
        <taxon>Bdellovibrionia</taxon>
        <taxon>Bdellovibrionales</taxon>
        <taxon>Pseudobdellovibrionaceae</taxon>
        <taxon>Bdellovibrio</taxon>
    </lineage>
</organism>
<reference evidence="6 7" key="1">
    <citation type="submission" date="2016-03" db="EMBL/GenBank/DDBJ databases">
        <authorList>
            <person name="Ploux O."/>
        </authorList>
    </citation>
    <scope>NUCLEOTIDE SEQUENCE [LARGE SCALE GENOMIC DNA]</scope>
    <source>
        <strain evidence="6 7">BER2</strain>
    </source>
</reference>
<name>A0A150WVR3_BDEBC</name>
<gene>
    <name evidence="6" type="ORF">AZI85_01395</name>
</gene>
<proteinExistence type="predicted"/>
<evidence type="ECO:0000256" key="3">
    <source>
        <dbReference type="ARBA" id="ARBA00023163"/>
    </source>
</evidence>
<dbReference type="SUPFAM" id="SSF48498">
    <property type="entry name" value="Tetracyclin repressor-like, C-terminal domain"/>
    <property type="match status" value="1"/>
</dbReference>
<evidence type="ECO:0000313" key="6">
    <source>
        <dbReference type="EMBL" id="KYG70618.1"/>
    </source>
</evidence>
<dbReference type="GO" id="GO:0003677">
    <property type="term" value="F:DNA binding"/>
    <property type="evidence" value="ECO:0007669"/>
    <property type="project" value="UniProtKB-UniRule"/>
</dbReference>
<comment type="caution">
    <text evidence="6">The sequence shown here is derived from an EMBL/GenBank/DDBJ whole genome shotgun (WGS) entry which is preliminary data.</text>
</comment>
<evidence type="ECO:0000259" key="5">
    <source>
        <dbReference type="PROSITE" id="PS50977"/>
    </source>
</evidence>
<keyword evidence="3" id="KW-0804">Transcription</keyword>
<keyword evidence="1" id="KW-0805">Transcription regulation</keyword>
<evidence type="ECO:0000256" key="4">
    <source>
        <dbReference type="PROSITE-ProRule" id="PRU00335"/>
    </source>
</evidence>
<dbReference type="PANTHER" id="PTHR47506:SF3">
    <property type="entry name" value="HTH-TYPE TRANSCRIPTIONAL REGULATOR LMRA"/>
    <property type="match status" value="1"/>
</dbReference>
<dbReference type="SUPFAM" id="SSF46689">
    <property type="entry name" value="Homeodomain-like"/>
    <property type="match status" value="1"/>
</dbReference>
<sequence length="197" mass="22444">MAVKSDTRLRMINAALELFHRQGVNATSIDQILAQSETGKSQFSHYFRNKDGLIHAVLQFLHEVIRSGQTPTGYNIQSWKDLENWFQTYIDFQKSVKFECSCPIGTIGADISNEQELLRQDVRLFLEWSRGQLTRFFAEKKAAGELVSSAKPEPLADFCISIMQGGMLLTKMKREPDMFENAAAQALTYIKSLRTKK</sequence>
<dbReference type="Pfam" id="PF00440">
    <property type="entry name" value="TetR_N"/>
    <property type="match status" value="1"/>
</dbReference>
<dbReference type="InterPro" id="IPR036271">
    <property type="entry name" value="Tet_transcr_reg_TetR-rel_C_sf"/>
</dbReference>
<dbReference type="RefSeq" id="WP_063242392.1">
    <property type="nucleotide sequence ID" value="NZ_LUKF01000001.1"/>
</dbReference>
<feature type="DNA-binding region" description="H-T-H motif" evidence="4">
    <location>
        <begin position="28"/>
        <end position="47"/>
    </location>
</feature>
<dbReference type="Pfam" id="PF16925">
    <property type="entry name" value="TetR_C_13"/>
    <property type="match status" value="1"/>
</dbReference>
<dbReference type="EMBL" id="LUKF01000001">
    <property type="protein sequence ID" value="KYG70618.1"/>
    <property type="molecule type" value="Genomic_DNA"/>
</dbReference>
<accession>A0A150WVR3</accession>
<evidence type="ECO:0000313" key="7">
    <source>
        <dbReference type="Proteomes" id="UP000075391"/>
    </source>
</evidence>
<evidence type="ECO:0000256" key="2">
    <source>
        <dbReference type="ARBA" id="ARBA00023125"/>
    </source>
</evidence>